<gene>
    <name evidence="3" type="ORF">HMPREF0058_1243</name>
</gene>
<dbReference type="HOGENOM" id="CLU_1912605_0_0_11"/>
<reference evidence="3 4" key="1">
    <citation type="submission" date="2009-01" db="EMBL/GenBank/DDBJ databases">
        <authorList>
            <person name="Qin X."/>
            <person name="Bachman B."/>
            <person name="Battles P."/>
            <person name="Bell A."/>
            <person name="Bess C."/>
            <person name="Bickham C."/>
            <person name="Chaboub L."/>
            <person name="Chen D."/>
            <person name="Coyle M."/>
            <person name="Deiros D.R."/>
            <person name="Dinh H."/>
            <person name="Forbes L."/>
            <person name="Fowler G."/>
            <person name="Francisco L."/>
            <person name="Fu Q."/>
            <person name="Gubbala S."/>
            <person name="Hale W."/>
            <person name="Han Y."/>
            <person name="Hemphill L."/>
            <person name="Highlander S.K."/>
            <person name="Hirani K."/>
            <person name="Hogues M."/>
            <person name="Jackson L."/>
            <person name="Jakkamsetti A."/>
            <person name="Javaid M."/>
            <person name="Jiang H."/>
            <person name="Korchina V."/>
            <person name="Kovar C."/>
            <person name="Lara F."/>
            <person name="Lee S."/>
            <person name="Mata R."/>
            <person name="Mathew T."/>
            <person name="Moen C."/>
            <person name="Morales K."/>
            <person name="Munidasa M."/>
            <person name="Nazareth L."/>
            <person name="Ngo R."/>
            <person name="Nguyen L."/>
            <person name="Okwuonu G."/>
            <person name="Ongeri F."/>
            <person name="Patil S."/>
            <person name="Petrosino J."/>
            <person name="Pham C."/>
            <person name="Pham P."/>
            <person name="Pu L.-L."/>
            <person name="Puazo M."/>
            <person name="Raj R."/>
            <person name="Reid J."/>
            <person name="Rouhana J."/>
            <person name="Saada N."/>
            <person name="Shang Y."/>
            <person name="Simmons D."/>
            <person name="Thornton R."/>
            <person name="Warren J."/>
            <person name="Weissenberger G."/>
            <person name="Zhang J."/>
            <person name="Zhang L."/>
            <person name="Zhou C."/>
            <person name="Zhu D."/>
            <person name="Muzny D."/>
            <person name="Worley K."/>
            <person name="Gibbs R."/>
        </authorList>
    </citation>
    <scope>NUCLEOTIDE SEQUENCE [LARGE SCALE GENOMIC DNA]</scope>
    <source>
        <strain evidence="3 4">DSM 15434</strain>
    </source>
</reference>
<dbReference type="Proteomes" id="UP000004778">
    <property type="component" value="Unassembled WGS sequence"/>
</dbReference>
<dbReference type="AlphaFoldDB" id="C0W5U9"/>
<evidence type="ECO:0000256" key="1">
    <source>
        <dbReference type="SAM" id="Coils"/>
    </source>
</evidence>
<organism evidence="3 4">
    <name type="scientific">Actinomyces urogenitalis DSM 15434</name>
    <dbReference type="NCBI Taxonomy" id="525246"/>
    <lineage>
        <taxon>Bacteria</taxon>
        <taxon>Bacillati</taxon>
        <taxon>Actinomycetota</taxon>
        <taxon>Actinomycetes</taxon>
        <taxon>Actinomycetales</taxon>
        <taxon>Actinomycetaceae</taxon>
        <taxon>Actinomyces</taxon>
    </lineage>
</organism>
<dbReference type="OrthoDB" id="9990553at2"/>
<protein>
    <submittedName>
        <fullName evidence="3">Uncharacterized protein</fullName>
    </submittedName>
</protein>
<evidence type="ECO:0000256" key="2">
    <source>
        <dbReference type="SAM" id="MobiDB-lite"/>
    </source>
</evidence>
<evidence type="ECO:0000313" key="3">
    <source>
        <dbReference type="EMBL" id="EEH65877.1"/>
    </source>
</evidence>
<proteinExistence type="predicted"/>
<feature type="region of interest" description="Disordered" evidence="2">
    <location>
        <begin position="79"/>
        <end position="132"/>
    </location>
</feature>
<keyword evidence="1" id="KW-0175">Coiled coil</keyword>
<dbReference type="RefSeq" id="WP_006548207.1">
    <property type="nucleotide sequence ID" value="NZ_DS999574.1"/>
</dbReference>
<evidence type="ECO:0000313" key="4">
    <source>
        <dbReference type="Proteomes" id="UP000004778"/>
    </source>
</evidence>
<comment type="caution">
    <text evidence="3">The sequence shown here is derived from an EMBL/GenBank/DDBJ whole genome shotgun (WGS) entry which is preliminary data.</text>
</comment>
<keyword evidence="4" id="KW-1185">Reference proteome</keyword>
<dbReference type="EMBL" id="ACFH01000096">
    <property type="protein sequence ID" value="EEH65877.1"/>
    <property type="molecule type" value="Genomic_DNA"/>
</dbReference>
<accession>C0W5U9</accession>
<feature type="compositionally biased region" description="Low complexity" evidence="2">
    <location>
        <begin position="108"/>
        <end position="132"/>
    </location>
</feature>
<sequence length="132" mass="13995">MPDADTPTEFEPITTQEAADAYVASHLPDDYQHAIDRAAQLEKDLADSQRALAASQVAAATGVPVEALTGTTREELEASASLLRQWRDQTAPKPKRPPLHDTSLKSGAASSKEPLSPKAAAAAALRAMRGHE</sequence>
<name>C0W5U9_9ACTO</name>
<feature type="coiled-coil region" evidence="1">
    <location>
        <begin position="31"/>
        <end position="58"/>
    </location>
</feature>